<evidence type="ECO:0000256" key="4">
    <source>
        <dbReference type="ARBA" id="ARBA00022571"/>
    </source>
</evidence>
<dbReference type="GO" id="GO:0006526">
    <property type="term" value="P:L-arginine biosynthetic process"/>
    <property type="evidence" value="ECO:0007669"/>
    <property type="project" value="UniProtKB-UniRule"/>
</dbReference>
<dbReference type="CDD" id="cd01999">
    <property type="entry name" value="ASS"/>
    <property type="match status" value="1"/>
</dbReference>
<comment type="pathway">
    <text evidence="1 9">Amino-acid biosynthesis; L-arginine biosynthesis; L-arginine from L-ornithine and carbamoyl phosphate: step 2/3.</text>
</comment>
<dbReference type="NCBIfam" id="NF001770">
    <property type="entry name" value="PRK00509.1"/>
    <property type="match status" value="1"/>
</dbReference>
<dbReference type="InterPro" id="IPR024074">
    <property type="entry name" value="AS_cat/multimer_dom_body"/>
</dbReference>
<evidence type="ECO:0000259" key="11">
    <source>
        <dbReference type="Pfam" id="PF20979"/>
    </source>
</evidence>
<dbReference type="Pfam" id="PF00764">
    <property type="entry name" value="Arginosuc_synth"/>
    <property type="match status" value="1"/>
</dbReference>
<dbReference type="EC" id="6.3.4.5" evidence="3 9"/>
<keyword evidence="5 9" id="KW-0436">Ligase</keyword>
<feature type="binding site" evidence="9">
    <location>
        <position position="281"/>
    </location>
    <ligand>
        <name>L-citrulline</name>
        <dbReference type="ChEBI" id="CHEBI:57743"/>
    </ligand>
</feature>
<dbReference type="Gene3D" id="3.40.50.620">
    <property type="entry name" value="HUPs"/>
    <property type="match status" value="1"/>
</dbReference>
<feature type="binding site" evidence="9">
    <location>
        <position position="184"/>
    </location>
    <ligand>
        <name>L-citrulline</name>
        <dbReference type="ChEBI" id="CHEBI:57743"/>
    </ligand>
</feature>
<dbReference type="SUPFAM" id="SSF52402">
    <property type="entry name" value="Adenine nucleotide alpha hydrolases-like"/>
    <property type="match status" value="1"/>
</dbReference>
<organism evidence="12 13">
    <name type="scientific">Thalassotalea marina</name>
    <dbReference type="NCBI Taxonomy" id="1673741"/>
    <lineage>
        <taxon>Bacteria</taxon>
        <taxon>Pseudomonadati</taxon>
        <taxon>Pseudomonadota</taxon>
        <taxon>Gammaproteobacteria</taxon>
        <taxon>Alteromonadales</taxon>
        <taxon>Colwelliaceae</taxon>
        <taxon>Thalassotalea</taxon>
    </lineage>
</organism>
<evidence type="ECO:0000256" key="9">
    <source>
        <dbReference type="HAMAP-Rule" id="MF_00005"/>
    </source>
</evidence>
<feature type="binding site" evidence="9">
    <location>
        <position position="125"/>
    </location>
    <ligand>
        <name>ATP</name>
        <dbReference type="ChEBI" id="CHEBI:30616"/>
    </ligand>
</feature>
<reference evidence="12" key="2">
    <citation type="submission" date="2020-09" db="EMBL/GenBank/DDBJ databases">
        <authorList>
            <person name="Sun Q."/>
            <person name="Kim S."/>
        </authorList>
    </citation>
    <scope>NUCLEOTIDE SEQUENCE</scope>
    <source>
        <strain evidence="12">KCTC 42731</strain>
    </source>
</reference>
<feature type="binding site" evidence="9">
    <location>
        <position position="193"/>
    </location>
    <ligand>
        <name>L-citrulline</name>
        <dbReference type="ChEBI" id="CHEBI:57743"/>
    </ligand>
</feature>
<sequence length="409" mass="44676">MALAAKKQIKKVVLAYSGGLDTSAIIPWLKENYDGCEVVAFCADVGQGEEELNGIKEKAIASGASECHVVDLKEEFVKEYIFPILKTGAVYEGQYLLGTSMARPVIAKAHVEVALKVGADAVCHGCTGKGNDQVRFESCFAALAPQLTVIAPWREWDMVSREDLLDYLAERNIPCAASLTKIYSRDANAWHISHEGGELEDPWCEPSKEVWTMTVDPMDAPDTPQTVELSFANGELVAVDGKALSPYQSLMYLNDKAAAHGVGRIDIVENRLVGMKSRGCYETPGGTVLMAAYKGLESLILDKESLKFRESVGLEFSHVIYDGRWFTPLAKAQLAAAASFAEKMTGDVVVKLYKGTATVTQRRSPNSLYSEAFATFGADDVYDQKHAEGFIRLFSLSSRITALSQQDKS</sequence>
<feature type="binding site" evidence="9">
    <location>
        <position position="131"/>
    </location>
    <ligand>
        <name>L-aspartate</name>
        <dbReference type="ChEBI" id="CHEBI:29991"/>
    </ligand>
</feature>
<keyword evidence="9" id="KW-0963">Cytoplasm</keyword>
<evidence type="ECO:0000256" key="7">
    <source>
        <dbReference type="ARBA" id="ARBA00022741"/>
    </source>
</evidence>
<evidence type="ECO:0000256" key="6">
    <source>
        <dbReference type="ARBA" id="ARBA00022605"/>
    </source>
</evidence>
<dbReference type="InterPro" id="IPR001518">
    <property type="entry name" value="Arginosuc_synth"/>
</dbReference>
<dbReference type="GO" id="GO:0000050">
    <property type="term" value="P:urea cycle"/>
    <property type="evidence" value="ECO:0007669"/>
    <property type="project" value="TreeGrafter"/>
</dbReference>
<dbReference type="NCBIfam" id="TIGR00032">
    <property type="entry name" value="argG"/>
    <property type="match status" value="1"/>
</dbReference>
<dbReference type="GO" id="GO:0005737">
    <property type="term" value="C:cytoplasm"/>
    <property type="evidence" value="ECO:0007669"/>
    <property type="project" value="UniProtKB-SubCell"/>
</dbReference>
<evidence type="ECO:0000259" key="10">
    <source>
        <dbReference type="Pfam" id="PF00764"/>
    </source>
</evidence>
<dbReference type="GO" id="GO:0005524">
    <property type="term" value="F:ATP binding"/>
    <property type="evidence" value="ECO:0007669"/>
    <property type="project" value="UniProtKB-UniRule"/>
</dbReference>
<feature type="binding site" evidence="9">
    <location>
        <position position="95"/>
    </location>
    <ligand>
        <name>L-citrulline</name>
        <dbReference type="ChEBI" id="CHEBI:57743"/>
    </ligand>
</feature>
<evidence type="ECO:0000256" key="5">
    <source>
        <dbReference type="ARBA" id="ARBA00022598"/>
    </source>
</evidence>
<dbReference type="PANTHER" id="PTHR11587">
    <property type="entry name" value="ARGININOSUCCINATE SYNTHASE"/>
    <property type="match status" value="1"/>
</dbReference>
<feature type="binding site" evidence="9">
    <location>
        <position position="269"/>
    </location>
    <ligand>
        <name>L-citrulline</name>
        <dbReference type="ChEBI" id="CHEBI:57743"/>
    </ligand>
</feature>
<keyword evidence="13" id="KW-1185">Reference proteome</keyword>
<dbReference type="FunFam" id="3.40.50.620:FF:000019">
    <property type="entry name" value="Argininosuccinate synthase"/>
    <property type="match status" value="1"/>
</dbReference>
<dbReference type="InterPro" id="IPR014729">
    <property type="entry name" value="Rossmann-like_a/b/a_fold"/>
</dbReference>
<comment type="subcellular location">
    <subcellularLocation>
        <location evidence="9">Cytoplasm</location>
    </subcellularLocation>
</comment>
<dbReference type="Pfam" id="PF20979">
    <property type="entry name" value="Arginosuc_syn_C"/>
    <property type="match status" value="1"/>
</dbReference>
<feature type="binding site" evidence="9">
    <location>
        <position position="100"/>
    </location>
    <ligand>
        <name>L-citrulline</name>
        <dbReference type="ChEBI" id="CHEBI:57743"/>
    </ligand>
</feature>
<dbReference type="PROSITE" id="PS00564">
    <property type="entry name" value="ARGININOSUCCIN_SYN_1"/>
    <property type="match status" value="1"/>
</dbReference>
<proteinExistence type="inferred from homology"/>
<keyword evidence="4 9" id="KW-0055">Arginine biosynthesis</keyword>
<keyword evidence="8 9" id="KW-0067">ATP-binding</keyword>
<name>A0A919EJT1_9GAMM</name>
<feature type="binding site" evidence="9">
    <location>
        <position position="131"/>
    </location>
    <ligand>
        <name>L-citrulline</name>
        <dbReference type="ChEBI" id="CHEBI:57743"/>
    </ligand>
</feature>
<feature type="domain" description="Arginosuccinate synthase C-terminal" evidence="11">
    <location>
        <begin position="183"/>
        <end position="400"/>
    </location>
</feature>
<dbReference type="PROSITE" id="PS00565">
    <property type="entry name" value="ARGININOSUCCIN_SYN_2"/>
    <property type="match status" value="1"/>
</dbReference>
<feature type="binding site" evidence="9">
    <location>
        <begin position="15"/>
        <end position="23"/>
    </location>
    <ligand>
        <name>ATP</name>
        <dbReference type="ChEBI" id="CHEBI:30616"/>
    </ligand>
</feature>
<dbReference type="InterPro" id="IPR023434">
    <property type="entry name" value="Arginosuc_synth_type_1_subfam"/>
</dbReference>
<dbReference type="EMBL" id="BNCK01000003">
    <property type="protein sequence ID" value="GHF87004.1"/>
    <property type="molecule type" value="Genomic_DNA"/>
</dbReference>
<protein>
    <recommendedName>
        <fullName evidence="3 9">Argininosuccinate synthase</fullName>
        <ecNumber evidence="3 9">6.3.4.5</ecNumber>
    </recommendedName>
    <alternativeName>
        <fullName evidence="9">Citrulline--aspartate ligase</fullName>
    </alternativeName>
</protein>
<keyword evidence="6 9" id="KW-0028">Amino-acid biosynthesis</keyword>
<feature type="binding site" evidence="9">
    <location>
        <position position="132"/>
    </location>
    <ligand>
        <name>L-aspartate</name>
        <dbReference type="ChEBI" id="CHEBI:29991"/>
    </ligand>
</feature>
<gene>
    <name evidence="9 12" type="primary">argG</name>
    <name evidence="12" type="ORF">GCM10017161_13130</name>
</gene>
<dbReference type="FunFam" id="3.90.1260.10:FF:000007">
    <property type="entry name" value="Argininosuccinate synthase"/>
    <property type="match status" value="1"/>
</dbReference>
<comment type="subunit">
    <text evidence="2 9">Homotetramer.</text>
</comment>
<evidence type="ECO:0000313" key="12">
    <source>
        <dbReference type="EMBL" id="GHF87004.1"/>
    </source>
</evidence>
<evidence type="ECO:0000256" key="3">
    <source>
        <dbReference type="ARBA" id="ARBA00012286"/>
    </source>
</evidence>
<dbReference type="InterPro" id="IPR048267">
    <property type="entry name" value="Arginosuc_syn_N"/>
</dbReference>
<evidence type="ECO:0000256" key="8">
    <source>
        <dbReference type="ARBA" id="ARBA00022840"/>
    </source>
</evidence>
<dbReference type="InterPro" id="IPR048268">
    <property type="entry name" value="Arginosuc_syn_C"/>
</dbReference>
<dbReference type="AlphaFoldDB" id="A0A919EJT1"/>
<feature type="binding site" evidence="9">
    <location>
        <position position="135"/>
    </location>
    <ligand>
        <name>L-citrulline</name>
        <dbReference type="ChEBI" id="CHEBI:57743"/>
    </ligand>
</feature>
<reference evidence="12" key="1">
    <citation type="journal article" date="2014" name="Int. J. Syst. Evol. Microbiol.">
        <title>Complete genome sequence of Corynebacterium casei LMG S-19264T (=DSM 44701T), isolated from a smear-ripened cheese.</title>
        <authorList>
            <consortium name="US DOE Joint Genome Institute (JGI-PGF)"/>
            <person name="Walter F."/>
            <person name="Albersmeier A."/>
            <person name="Kalinowski J."/>
            <person name="Ruckert C."/>
        </authorList>
    </citation>
    <scope>NUCLEOTIDE SEQUENCE</scope>
    <source>
        <strain evidence="12">KCTC 42731</strain>
    </source>
</reference>
<evidence type="ECO:0000256" key="2">
    <source>
        <dbReference type="ARBA" id="ARBA00011881"/>
    </source>
</evidence>
<feature type="binding site" evidence="9">
    <location>
        <position position="43"/>
    </location>
    <ligand>
        <name>ATP</name>
        <dbReference type="ChEBI" id="CHEBI:30616"/>
    </ligand>
</feature>
<dbReference type="RefSeq" id="WP_189768464.1">
    <property type="nucleotide sequence ID" value="NZ_BNCK01000003.1"/>
</dbReference>
<comment type="similarity">
    <text evidence="9">Belongs to the argininosuccinate synthase family. Type 1 subfamily.</text>
</comment>
<dbReference type="GO" id="GO:0000053">
    <property type="term" value="P:argininosuccinate metabolic process"/>
    <property type="evidence" value="ECO:0007669"/>
    <property type="project" value="TreeGrafter"/>
</dbReference>
<dbReference type="InterPro" id="IPR018223">
    <property type="entry name" value="Arginosuc_synth_CS"/>
</dbReference>
<keyword evidence="7 9" id="KW-0547">Nucleotide-binding</keyword>
<dbReference type="Gene3D" id="1.20.5.470">
    <property type="entry name" value="Single helix bin"/>
    <property type="match status" value="1"/>
</dbReference>
<accession>A0A919EJT1</accession>
<feature type="binding site" evidence="9">
    <location>
        <position position="127"/>
    </location>
    <ligand>
        <name>L-aspartate</name>
        <dbReference type="ChEBI" id="CHEBI:29991"/>
    </ligand>
</feature>
<evidence type="ECO:0000256" key="1">
    <source>
        <dbReference type="ARBA" id="ARBA00004967"/>
    </source>
</evidence>
<dbReference type="SUPFAM" id="SSF69864">
    <property type="entry name" value="Argininosuccinate synthetase, C-terminal domain"/>
    <property type="match status" value="1"/>
</dbReference>
<dbReference type="Proteomes" id="UP000623842">
    <property type="component" value="Unassembled WGS sequence"/>
</dbReference>
<feature type="domain" description="Arginosuccinate synthase-like N-terminal" evidence="10">
    <location>
        <begin position="11"/>
        <end position="174"/>
    </location>
</feature>
<comment type="catalytic activity">
    <reaction evidence="9">
        <text>L-citrulline + L-aspartate + ATP = 2-(N(omega)-L-arginino)succinate + AMP + diphosphate + H(+)</text>
        <dbReference type="Rhea" id="RHEA:10932"/>
        <dbReference type="ChEBI" id="CHEBI:15378"/>
        <dbReference type="ChEBI" id="CHEBI:29991"/>
        <dbReference type="ChEBI" id="CHEBI:30616"/>
        <dbReference type="ChEBI" id="CHEBI:33019"/>
        <dbReference type="ChEBI" id="CHEBI:57472"/>
        <dbReference type="ChEBI" id="CHEBI:57743"/>
        <dbReference type="ChEBI" id="CHEBI:456215"/>
        <dbReference type="EC" id="6.3.4.5"/>
    </reaction>
</comment>
<evidence type="ECO:0000313" key="13">
    <source>
        <dbReference type="Proteomes" id="UP000623842"/>
    </source>
</evidence>
<dbReference type="HAMAP" id="MF_00005">
    <property type="entry name" value="Arg_succ_synth_type1"/>
    <property type="match status" value="1"/>
</dbReference>
<dbReference type="Gene3D" id="3.90.1260.10">
    <property type="entry name" value="Argininosuccinate synthetase, chain A, domain 2"/>
    <property type="match status" value="1"/>
</dbReference>
<comment type="caution">
    <text evidence="12">The sequence shown here is derived from an EMBL/GenBank/DDBJ whole genome shotgun (WGS) entry which is preliminary data.</text>
</comment>
<dbReference type="PANTHER" id="PTHR11587:SF2">
    <property type="entry name" value="ARGININOSUCCINATE SYNTHASE"/>
    <property type="match status" value="1"/>
</dbReference>
<dbReference type="GO" id="GO:0004055">
    <property type="term" value="F:argininosuccinate synthase activity"/>
    <property type="evidence" value="ECO:0007669"/>
    <property type="project" value="UniProtKB-UniRule"/>
</dbReference>